<dbReference type="GO" id="GO:0005634">
    <property type="term" value="C:nucleus"/>
    <property type="evidence" value="ECO:0007669"/>
    <property type="project" value="TreeGrafter"/>
</dbReference>
<dbReference type="AlphaFoldDB" id="A0AAW1LB60"/>
<reference evidence="3 4" key="1">
    <citation type="journal article" date="2024" name="BMC Genomics">
        <title>De novo assembly and annotation of Popillia japonica's genome with initial clues to its potential as an invasive pest.</title>
        <authorList>
            <person name="Cucini C."/>
            <person name="Boschi S."/>
            <person name="Funari R."/>
            <person name="Cardaioli E."/>
            <person name="Iannotti N."/>
            <person name="Marturano G."/>
            <person name="Paoli F."/>
            <person name="Bruttini M."/>
            <person name="Carapelli A."/>
            <person name="Frati F."/>
            <person name="Nardi F."/>
        </authorList>
    </citation>
    <scope>NUCLEOTIDE SEQUENCE [LARGE SCALE GENOMIC DNA]</scope>
    <source>
        <strain evidence="3">DMR45628</strain>
    </source>
</reference>
<dbReference type="EMBL" id="JASPKY010000137">
    <property type="protein sequence ID" value="KAK9731137.1"/>
    <property type="molecule type" value="Genomic_DNA"/>
</dbReference>
<proteinExistence type="predicted"/>
<accession>A0AAW1LB60</accession>
<organism evidence="3 4">
    <name type="scientific">Popillia japonica</name>
    <name type="common">Japanese beetle</name>
    <dbReference type="NCBI Taxonomy" id="7064"/>
    <lineage>
        <taxon>Eukaryota</taxon>
        <taxon>Metazoa</taxon>
        <taxon>Ecdysozoa</taxon>
        <taxon>Arthropoda</taxon>
        <taxon>Hexapoda</taxon>
        <taxon>Insecta</taxon>
        <taxon>Pterygota</taxon>
        <taxon>Neoptera</taxon>
        <taxon>Endopterygota</taxon>
        <taxon>Coleoptera</taxon>
        <taxon>Polyphaga</taxon>
        <taxon>Scarabaeiformia</taxon>
        <taxon>Scarabaeidae</taxon>
        <taxon>Rutelinae</taxon>
        <taxon>Popillia</taxon>
    </lineage>
</organism>
<dbReference type="PANTHER" id="PTHR22437">
    <property type="entry name" value="WINGED HELIX DOMAIN-CONTAINING PROTEIN"/>
    <property type="match status" value="1"/>
</dbReference>
<protein>
    <recommendedName>
        <fullName evidence="2">Retroviral polymerase SH3-like domain-containing protein</fullName>
    </recommendedName>
</protein>
<dbReference type="InterPro" id="IPR040126">
    <property type="entry name" value="STOX1/2"/>
</dbReference>
<keyword evidence="4" id="KW-1185">Reference proteome</keyword>
<comment type="caution">
    <text evidence="3">The sequence shown here is derived from an EMBL/GenBank/DDBJ whole genome shotgun (WGS) entry which is preliminary data.</text>
</comment>
<evidence type="ECO:0000313" key="3">
    <source>
        <dbReference type="EMBL" id="KAK9731137.1"/>
    </source>
</evidence>
<evidence type="ECO:0000313" key="4">
    <source>
        <dbReference type="Proteomes" id="UP001458880"/>
    </source>
</evidence>
<feature type="compositionally biased region" description="Basic and acidic residues" evidence="1">
    <location>
        <begin position="127"/>
        <end position="139"/>
    </location>
</feature>
<dbReference type="GO" id="GO:0005737">
    <property type="term" value="C:cytoplasm"/>
    <property type="evidence" value="ECO:0007669"/>
    <property type="project" value="TreeGrafter"/>
</dbReference>
<evidence type="ECO:0000256" key="1">
    <source>
        <dbReference type="SAM" id="MobiDB-lite"/>
    </source>
</evidence>
<feature type="compositionally biased region" description="Basic and acidic residues" evidence="1">
    <location>
        <begin position="146"/>
        <end position="172"/>
    </location>
</feature>
<dbReference type="Proteomes" id="UP001458880">
    <property type="component" value="Unassembled WGS sequence"/>
</dbReference>
<feature type="domain" description="Retroviral polymerase SH3-like" evidence="2">
    <location>
        <begin position="55"/>
        <end position="115"/>
    </location>
</feature>
<feature type="region of interest" description="Disordered" evidence="1">
    <location>
        <begin position="127"/>
        <end position="172"/>
    </location>
</feature>
<dbReference type="GO" id="GO:0000977">
    <property type="term" value="F:RNA polymerase II transcription regulatory region sequence-specific DNA binding"/>
    <property type="evidence" value="ECO:0007669"/>
    <property type="project" value="TreeGrafter"/>
</dbReference>
<name>A0AAW1LB60_POPJA</name>
<dbReference type="PANTHER" id="PTHR22437:SF0">
    <property type="entry name" value="FI21431P1"/>
    <property type="match status" value="1"/>
</dbReference>
<evidence type="ECO:0000259" key="2">
    <source>
        <dbReference type="Pfam" id="PF25597"/>
    </source>
</evidence>
<dbReference type="InterPro" id="IPR012337">
    <property type="entry name" value="RNaseH-like_sf"/>
</dbReference>
<dbReference type="Pfam" id="PF25597">
    <property type="entry name" value="SH3_retrovirus"/>
    <property type="match status" value="1"/>
</dbReference>
<dbReference type="GO" id="GO:0006357">
    <property type="term" value="P:regulation of transcription by RNA polymerase II"/>
    <property type="evidence" value="ECO:0007669"/>
    <property type="project" value="InterPro"/>
</dbReference>
<dbReference type="InterPro" id="IPR057670">
    <property type="entry name" value="SH3_retrovirus"/>
</dbReference>
<gene>
    <name evidence="3" type="ORF">QE152_g13934</name>
</gene>
<dbReference type="SUPFAM" id="SSF53098">
    <property type="entry name" value="Ribonuclease H-like"/>
    <property type="match status" value="1"/>
</dbReference>
<sequence length="313" mass="36021">MLSGCSLDLELWAEAVNTSVYILNRRPTQDTEKKTPYEKWTGKPLRLNHLRRFGSEAYVYIPGQFRSKFQKKCKKMYFVGYANDSINYRLYNPETKEVTISKNVTFNETHRTKESTNEMLLNIENFEDKGNKEEDKNKTIENNQEDVTKHEASKNDSDIDKRESSRNLRDRSELSKPLRYQNDYLACAALIEEPQTYQEAVNCRNKDKWKKAINEELTSLQTNCTWKLVELPDNKKAIGCKWVFKGLLSANSVCWWNSALNGATKSLIYRGYVSPGALLVGSEPCALEVLRGAWARRVLQAPAGYQIVSVGKF</sequence>